<gene>
    <name evidence="14" type="ORF">D915_005754</name>
</gene>
<keyword evidence="9 12" id="KW-0206">Cytoskeleton</keyword>
<evidence type="ECO:0000256" key="1">
    <source>
        <dbReference type="ARBA" id="ARBA00004120"/>
    </source>
</evidence>
<accession>A0A4E0RXV8</accession>
<comment type="similarity">
    <text evidence="4 12">Belongs to the ARL2BP family.</text>
</comment>
<protein>
    <recommendedName>
        <fullName evidence="5 12">ADP-ribosylation factor-like protein 2-binding protein</fullName>
        <shortName evidence="12">ARF-like 2-binding protein</shortName>
    </recommendedName>
</protein>
<evidence type="ECO:0000256" key="4">
    <source>
        <dbReference type="ARBA" id="ARBA00009880"/>
    </source>
</evidence>
<proteinExistence type="inferred from homology"/>
<comment type="subcellular location">
    <subcellularLocation>
        <location evidence="1 12">Cytoplasm</location>
        <location evidence="1 12">Cytoskeleton</location>
        <location evidence="1 12">Cilium basal body</location>
    </subcellularLocation>
    <subcellularLocation>
        <location evidence="3 12">Cytoplasm</location>
        <location evidence="3 12">Cytoskeleton</location>
        <location evidence="3 12">Microtubule organizing center</location>
        <location evidence="3 12">Centrosome</location>
    </subcellularLocation>
    <subcellularLocation>
        <location evidence="12">Cytoplasm</location>
    </subcellularLocation>
    <subcellularLocation>
        <location evidence="2 12">Nucleus</location>
    </subcellularLocation>
    <subcellularLocation>
        <location evidence="12">Mitochondrion intermembrane space</location>
    </subcellularLocation>
</comment>
<sequence length="239" mass="27019">MAPMEHGDVILDTACTDDTEGNEEILAGQLNVAASVFDQTVGYLEDIMISDEFQETQDRFMNENCYTFEETDENKLCYTEIHQNYITMIENLLERELKKRTPKFSMATFMSELKKHQTELDGEVFEMLYTLTDFVLFKEMMIDYKKAKTGDTVNLELTNSYFSCPATRADPMLLLNHNSGDKENFCSGKTLNDTAMHTENANLESSAVARLISLNLDDNENPALSDAHGSADEVHNSGI</sequence>
<dbReference type="InterPro" id="IPR042541">
    <property type="entry name" value="BART_sf"/>
</dbReference>
<dbReference type="GO" id="GO:0005758">
    <property type="term" value="C:mitochondrial intermembrane space"/>
    <property type="evidence" value="ECO:0007669"/>
    <property type="project" value="UniProtKB-SubCell"/>
</dbReference>
<dbReference type="PANTHER" id="PTHR15487:SF4">
    <property type="entry name" value="ADP-RIBOSYLATION FACTOR-LIKE PROTEIN 2-BINDING PROTEIN"/>
    <property type="match status" value="1"/>
</dbReference>
<dbReference type="GO" id="GO:0005813">
    <property type="term" value="C:centrosome"/>
    <property type="evidence" value="ECO:0007669"/>
    <property type="project" value="UniProtKB-SubCell"/>
</dbReference>
<evidence type="ECO:0000256" key="5">
    <source>
        <dbReference type="ARBA" id="ARBA00014849"/>
    </source>
</evidence>
<keyword evidence="7 12" id="KW-0969">Cilium</keyword>
<keyword evidence="8 12" id="KW-0496">Mitochondrion</keyword>
<evidence type="ECO:0000256" key="3">
    <source>
        <dbReference type="ARBA" id="ARBA00004300"/>
    </source>
</evidence>
<evidence type="ECO:0000256" key="6">
    <source>
        <dbReference type="ARBA" id="ARBA00022490"/>
    </source>
</evidence>
<keyword evidence="11 12" id="KW-0966">Cell projection</keyword>
<dbReference type="GO" id="GO:0051457">
    <property type="term" value="P:maintenance of protein location in nucleus"/>
    <property type="evidence" value="ECO:0007669"/>
    <property type="project" value="TreeGrafter"/>
</dbReference>
<evidence type="ECO:0000313" key="15">
    <source>
        <dbReference type="Proteomes" id="UP000230066"/>
    </source>
</evidence>
<dbReference type="PANTHER" id="PTHR15487">
    <property type="entry name" value="ADP-RIBOSYLATION FACTOR-LIKE PROTEIN 2-BINDING PROTEIN"/>
    <property type="match status" value="1"/>
</dbReference>
<dbReference type="Gene3D" id="1.20.1520.10">
    <property type="entry name" value="ADP-ribosylation factor-like 2-binding protein, domain"/>
    <property type="match status" value="1"/>
</dbReference>
<evidence type="ECO:0000256" key="8">
    <source>
        <dbReference type="ARBA" id="ARBA00023128"/>
    </source>
</evidence>
<dbReference type="AlphaFoldDB" id="A0A4E0RXV8"/>
<feature type="domain" description="BART" evidence="13">
    <location>
        <begin position="37"/>
        <end position="148"/>
    </location>
</feature>
<keyword evidence="10 12" id="KW-0539">Nucleus</keyword>
<evidence type="ECO:0000256" key="11">
    <source>
        <dbReference type="ARBA" id="ARBA00023273"/>
    </source>
</evidence>
<dbReference type="Pfam" id="PF11527">
    <property type="entry name" value="ARL2_Bind_BART"/>
    <property type="match status" value="1"/>
</dbReference>
<evidence type="ECO:0000259" key="13">
    <source>
        <dbReference type="Pfam" id="PF11527"/>
    </source>
</evidence>
<dbReference type="Proteomes" id="UP000230066">
    <property type="component" value="Unassembled WGS sequence"/>
</dbReference>
<evidence type="ECO:0000256" key="7">
    <source>
        <dbReference type="ARBA" id="ARBA00023069"/>
    </source>
</evidence>
<name>A0A4E0RXV8_FASHE</name>
<evidence type="ECO:0000313" key="14">
    <source>
        <dbReference type="EMBL" id="THD23342.1"/>
    </source>
</evidence>
<dbReference type="InterPro" id="IPR023379">
    <property type="entry name" value="BART_dom"/>
</dbReference>
<evidence type="ECO:0000256" key="2">
    <source>
        <dbReference type="ARBA" id="ARBA00004123"/>
    </source>
</evidence>
<organism evidence="14 15">
    <name type="scientific">Fasciola hepatica</name>
    <name type="common">Liver fluke</name>
    <dbReference type="NCBI Taxonomy" id="6192"/>
    <lineage>
        <taxon>Eukaryota</taxon>
        <taxon>Metazoa</taxon>
        <taxon>Spiralia</taxon>
        <taxon>Lophotrochozoa</taxon>
        <taxon>Platyhelminthes</taxon>
        <taxon>Trematoda</taxon>
        <taxon>Digenea</taxon>
        <taxon>Plagiorchiida</taxon>
        <taxon>Echinostomata</taxon>
        <taxon>Echinostomatoidea</taxon>
        <taxon>Fasciolidae</taxon>
        <taxon>Fasciola</taxon>
    </lineage>
</organism>
<keyword evidence="15" id="KW-1185">Reference proteome</keyword>
<comment type="caution">
    <text evidence="14">The sequence shown here is derived from an EMBL/GenBank/DDBJ whole genome shotgun (WGS) entry which is preliminary data.</text>
</comment>
<evidence type="ECO:0000256" key="9">
    <source>
        <dbReference type="ARBA" id="ARBA00023212"/>
    </source>
</evidence>
<evidence type="ECO:0000256" key="12">
    <source>
        <dbReference type="RuleBase" id="RU367099"/>
    </source>
</evidence>
<evidence type="ECO:0000256" key="10">
    <source>
        <dbReference type="ARBA" id="ARBA00023242"/>
    </source>
</evidence>
<comment type="function">
    <text evidence="12">Plays a role as an effector of the ADP-ribosylation factor-like protein 2, ARL2.</text>
</comment>
<keyword evidence="6 12" id="KW-0963">Cytoplasm</keyword>
<dbReference type="GO" id="GO:0005929">
    <property type="term" value="C:cilium"/>
    <property type="evidence" value="ECO:0007669"/>
    <property type="project" value="UniProtKB-UniRule"/>
</dbReference>
<dbReference type="GO" id="GO:0005634">
    <property type="term" value="C:nucleus"/>
    <property type="evidence" value="ECO:0007669"/>
    <property type="project" value="UniProtKB-SubCell"/>
</dbReference>
<reference evidence="14" key="1">
    <citation type="submission" date="2019-03" db="EMBL/GenBank/DDBJ databases">
        <title>Improved annotation for the trematode Fasciola hepatica.</title>
        <authorList>
            <person name="Choi Y.-J."/>
            <person name="Martin J."/>
            <person name="Mitreva M."/>
        </authorList>
    </citation>
    <scope>NUCLEOTIDE SEQUENCE [LARGE SCALE GENOMIC DNA]</scope>
</reference>
<dbReference type="EMBL" id="JXXN02002198">
    <property type="protein sequence ID" value="THD23342.1"/>
    <property type="molecule type" value="Genomic_DNA"/>
</dbReference>
<dbReference type="InterPro" id="IPR038849">
    <property type="entry name" value="ARL2BP"/>
</dbReference>